<dbReference type="Proteomes" id="UP000469185">
    <property type="component" value="Unassembled WGS sequence"/>
</dbReference>
<evidence type="ECO:0000313" key="9">
    <source>
        <dbReference type="EMBL" id="NED94755.1"/>
    </source>
</evidence>
<evidence type="ECO:0000313" key="10">
    <source>
        <dbReference type="Proteomes" id="UP000469185"/>
    </source>
</evidence>
<organism evidence="9 10">
    <name type="scientific">Phytoactinopolyspora alkaliphila</name>
    <dbReference type="NCBI Taxonomy" id="1783498"/>
    <lineage>
        <taxon>Bacteria</taxon>
        <taxon>Bacillati</taxon>
        <taxon>Actinomycetota</taxon>
        <taxon>Actinomycetes</taxon>
        <taxon>Jiangellales</taxon>
        <taxon>Jiangellaceae</taxon>
        <taxon>Phytoactinopolyspora</taxon>
    </lineage>
</organism>
<evidence type="ECO:0000256" key="2">
    <source>
        <dbReference type="ARBA" id="ARBA00005417"/>
    </source>
</evidence>
<dbReference type="PANTHER" id="PTHR43297">
    <property type="entry name" value="OLIGOPEPTIDE TRANSPORT ATP-BINDING PROTEIN APPD"/>
    <property type="match status" value="1"/>
</dbReference>
<sequence>MLSIRDLTVRIGPYQIVSIDELHLTRGRRLGLVGESGSGKTMTAMSIVGLQPREAQITGSITFDGRELVGLTDSQLAAIRGTDIGVIFQDPLRALNPTMRIGKQIGESVRLHSDLRRSAVNARVIDLMTQVQLPEPEQLARRYPHQLSGGQRQRVVIAMAIAARPKLLIADEPTTALDVTVQKGILDLLAQLSEEYEMAMLFVSHSLGVVRKITHDVAVLYGGRVVETGPSSEIIDQPRHRYTEALIGANPGQADPDAIEAALGTPLTTIPGSVPALDAFPSGCRFRDRCAHSLDTCAENPPVTRMSGGHRFTCWNPTHTPVGGELDGAAR</sequence>
<keyword evidence="6 9" id="KW-0067">ATP-binding</keyword>
<dbReference type="InterPro" id="IPR027417">
    <property type="entry name" value="P-loop_NTPase"/>
</dbReference>
<keyword evidence="10" id="KW-1185">Reference proteome</keyword>
<dbReference type="Gene3D" id="3.40.50.300">
    <property type="entry name" value="P-loop containing nucleotide triphosphate hydrolases"/>
    <property type="match status" value="1"/>
</dbReference>
<comment type="subcellular location">
    <subcellularLocation>
        <location evidence="1">Cell membrane</location>
        <topology evidence="1">Peripheral membrane protein</topology>
    </subcellularLocation>
</comment>
<dbReference type="Pfam" id="PF08352">
    <property type="entry name" value="oligo_HPY"/>
    <property type="match status" value="1"/>
</dbReference>
<dbReference type="GO" id="GO:0005886">
    <property type="term" value="C:plasma membrane"/>
    <property type="evidence" value="ECO:0007669"/>
    <property type="project" value="UniProtKB-SubCell"/>
</dbReference>
<keyword evidence="5" id="KW-0547">Nucleotide-binding</keyword>
<protein>
    <submittedName>
        <fullName evidence="9">ABC transporter ATP-binding protein</fullName>
    </submittedName>
</protein>
<accession>A0A6N9YIJ3</accession>
<dbReference type="NCBIfam" id="TIGR01727">
    <property type="entry name" value="oligo_HPY"/>
    <property type="match status" value="1"/>
</dbReference>
<proteinExistence type="inferred from homology"/>
<dbReference type="InterPro" id="IPR003593">
    <property type="entry name" value="AAA+_ATPase"/>
</dbReference>
<dbReference type="SUPFAM" id="SSF52540">
    <property type="entry name" value="P-loop containing nucleoside triphosphate hydrolases"/>
    <property type="match status" value="1"/>
</dbReference>
<evidence type="ECO:0000256" key="6">
    <source>
        <dbReference type="ARBA" id="ARBA00022840"/>
    </source>
</evidence>
<dbReference type="Pfam" id="PF00005">
    <property type="entry name" value="ABC_tran"/>
    <property type="match status" value="1"/>
</dbReference>
<dbReference type="EMBL" id="JAAGOB010000002">
    <property type="protein sequence ID" value="NED94755.1"/>
    <property type="molecule type" value="Genomic_DNA"/>
</dbReference>
<comment type="similarity">
    <text evidence="2">Belongs to the ABC transporter superfamily.</text>
</comment>
<dbReference type="PROSITE" id="PS00211">
    <property type="entry name" value="ABC_TRANSPORTER_1"/>
    <property type="match status" value="1"/>
</dbReference>
<evidence type="ECO:0000259" key="8">
    <source>
        <dbReference type="PROSITE" id="PS50893"/>
    </source>
</evidence>
<evidence type="ECO:0000256" key="3">
    <source>
        <dbReference type="ARBA" id="ARBA00022448"/>
    </source>
</evidence>
<dbReference type="GO" id="GO:0005524">
    <property type="term" value="F:ATP binding"/>
    <property type="evidence" value="ECO:0007669"/>
    <property type="project" value="UniProtKB-KW"/>
</dbReference>
<dbReference type="InterPro" id="IPR050388">
    <property type="entry name" value="ABC_Ni/Peptide_Import"/>
</dbReference>
<dbReference type="GO" id="GO:0015833">
    <property type="term" value="P:peptide transport"/>
    <property type="evidence" value="ECO:0007669"/>
    <property type="project" value="InterPro"/>
</dbReference>
<dbReference type="PANTHER" id="PTHR43297:SF2">
    <property type="entry name" value="DIPEPTIDE TRANSPORT ATP-BINDING PROTEIN DPPD"/>
    <property type="match status" value="1"/>
</dbReference>
<dbReference type="AlphaFoldDB" id="A0A6N9YIJ3"/>
<evidence type="ECO:0000256" key="1">
    <source>
        <dbReference type="ARBA" id="ARBA00004202"/>
    </source>
</evidence>
<evidence type="ECO:0000256" key="5">
    <source>
        <dbReference type="ARBA" id="ARBA00022741"/>
    </source>
</evidence>
<evidence type="ECO:0000256" key="7">
    <source>
        <dbReference type="ARBA" id="ARBA00023136"/>
    </source>
</evidence>
<dbReference type="InterPro" id="IPR013563">
    <property type="entry name" value="Oligopep_ABC_C"/>
</dbReference>
<evidence type="ECO:0000256" key="4">
    <source>
        <dbReference type="ARBA" id="ARBA00022475"/>
    </source>
</evidence>
<dbReference type="GO" id="GO:0016887">
    <property type="term" value="F:ATP hydrolysis activity"/>
    <property type="evidence" value="ECO:0007669"/>
    <property type="project" value="InterPro"/>
</dbReference>
<dbReference type="InterPro" id="IPR017871">
    <property type="entry name" value="ABC_transporter-like_CS"/>
</dbReference>
<keyword evidence="7" id="KW-0472">Membrane</keyword>
<feature type="domain" description="ABC transporter" evidence="8">
    <location>
        <begin position="2"/>
        <end position="247"/>
    </location>
</feature>
<keyword evidence="4" id="KW-1003">Cell membrane</keyword>
<dbReference type="InterPro" id="IPR003439">
    <property type="entry name" value="ABC_transporter-like_ATP-bd"/>
</dbReference>
<name>A0A6N9YIJ3_9ACTN</name>
<dbReference type="SMART" id="SM00382">
    <property type="entry name" value="AAA"/>
    <property type="match status" value="1"/>
</dbReference>
<dbReference type="FunFam" id="3.40.50.300:FF:000016">
    <property type="entry name" value="Oligopeptide ABC transporter ATP-binding component"/>
    <property type="match status" value="1"/>
</dbReference>
<keyword evidence="3" id="KW-0813">Transport</keyword>
<reference evidence="9 10" key="1">
    <citation type="submission" date="2020-02" db="EMBL/GenBank/DDBJ databases">
        <authorList>
            <person name="Li X.-J."/>
            <person name="Feng X.-M."/>
        </authorList>
    </citation>
    <scope>NUCLEOTIDE SEQUENCE [LARGE SCALE GENOMIC DNA]</scope>
    <source>
        <strain evidence="9 10">CGMCC 4.7225</strain>
    </source>
</reference>
<dbReference type="PROSITE" id="PS50893">
    <property type="entry name" value="ABC_TRANSPORTER_2"/>
    <property type="match status" value="1"/>
</dbReference>
<comment type="caution">
    <text evidence="9">The sequence shown here is derived from an EMBL/GenBank/DDBJ whole genome shotgun (WGS) entry which is preliminary data.</text>
</comment>
<gene>
    <name evidence="9" type="ORF">G1H11_05465</name>
</gene>
<dbReference type="RefSeq" id="WP_163816774.1">
    <property type="nucleotide sequence ID" value="NZ_JAAGOB010000002.1"/>
</dbReference>
<dbReference type="CDD" id="cd03257">
    <property type="entry name" value="ABC_NikE_OppD_transporters"/>
    <property type="match status" value="1"/>
</dbReference>